<dbReference type="InterPro" id="IPR036526">
    <property type="entry name" value="C-N_Hydrolase_sf"/>
</dbReference>
<dbReference type="InterPro" id="IPR003010">
    <property type="entry name" value="C-N_Hydrolase"/>
</dbReference>
<accession>A0ABW7FU42</accession>
<gene>
    <name evidence="2" type="ORF">ACG0Z6_06055</name>
</gene>
<keyword evidence="2" id="KW-0378">Hydrolase</keyword>
<dbReference type="Gene3D" id="3.60.110.10">
    <property type="entry name" value="Carbon-nitrogen hydrolase"/>
    <property type="match status" value="1"/>
</dbReference>
<dbReference type="CDD" id="cd07197">
    <property type="entry name" value="nitrilase"/>
    <property type="match status" value="1"/>
</dbReference>
<protein>
    <submittedName>
        <fullName evidence="2">Carbon-nitrogen hydrolase family protein</fullName>
    </submittedName>
</protein>
<evidence type="ECO:0000313" key="2">
    <source>
        <dbReference type="EMBL" id="MFG6447808.1"/>
    </source>
</evidence>
<name>A0ABW7FU42_9BURK</name>
<dbReference type="PANTHER" id="PTHR23088">
    <property type="entry name" value="NITRILASE-RELATED"/>
    <property type="match status" value="1"/>
</dbReference>
<dbReference type="RefSeq" id="WP_394459495.1">
    <property type="nucleotide sequence ID" value="NZ_JBIGHZ010000002.1"/>
</dbReference>
<comment type="caution">
    <text evidence="2">The sequence shown here is derived from an EMBL/GenBank/DDBJ whole genome shotgun (WGS) entry which is preliminary data.</text>
</comment>
<keyword evidence="3" id="KW-1185">Reference proteome</keyword>
<dbReference type="GO" id="GO:0016787">
    <property type="term" value="F:hydrolase activity"/>
    <property type="evidence" value="ECO:0007669"/>
    <property type="project" value="UniProtKB-KW"/>
</dbReference>
<dbReference type="EMBL" id="JBIGHZ010000002">
    <property type="protein sequence ID" value="MFG6447808.1"/>
    <property type="molecule type" value="Genomic_DNA"/>
</dbReference>
<dbReference type="Pfam" id="PF00795">
    <property type="entry name" value="CN_hydrolase"/>
    <property type="match status" value="1"/>
</dbReference>
<proteinExistence type="predicted"/>
<dbReference type="Proteomes" id="UP001606099">
    <property type="component" value="Unassembled WGS sequence"/>
</dbReference>
<dbReference type="SUPFAM" id="SSF56317">
    <property type="entry name" value="Carbon-nitrogen hydrolase"/>
    <property type="match status" value="1"/>
</dbReference>
<dbReference type="PROSITE" id="PS50263">
    <property type="entry name" value="CN_HYDROLASE"/>
    <property type="match status" value="1"/>
</dbReference>
<feature type="domain" description="CN hydrolase" evidence="1">
    <location>
        <begin position="25"/>
        <end position="276"/>
    </location>
</feature>
<organism evidence="2 3">
    <name type="scientific">Roseateles rivi</name>
    <dbReference type="NCBI Taxonomy" id="3299028"/>
    <lineage>
        <taxon>Bacteria</taxon>
        <taxon>Pseudomonadati</taxon>
        <taxon>Pseudomonadota</taxon>
        <taxon>Betaproteobacteria</taxon>
        <taxon>Burkholderiales</taxon>
        <taxon>Sphaerotilaceae</taxon>
        <taxon>Roseateles</taxon>
    </lineage>
</organism>
<evidence type="ECO:0000259" key="1">
    <source>
        <dbReference type="PROSITE" id="PS50263"/>
    </source>
</evidence>
<sequence length="306" mass="33410">MAENVFKLTERAMRPLTRLFAGRPTRVAVLQMRLHHNQRSRNLDTVLQGMTQAAAAGVDLLCLPAACCTGLNFPSLKRDAEPLDGPLLTQLREAAQRLGLMLVLGLLERGEGELAGQIFDSAVCIGADGALLGVYRRRCLWSGERAYLSAGSATPQLIQTPWGRLGLLVSYDLRFPEAWRPYYLQEADVIVCVANLFTRYSHAVPTLVRARAAECSCYVVLASCVGENGFAMLDYLGGSMVVDGCVMEASSDALRDVLAAAPPGPTEQMLQAELYMRQRAQRAAQLPYLEDYLQQWADTAPGAEVA</sequence>
<reference evidence="2 3" key="1">
    <citation type="submission" date="2024-08" db="EMBL/GenBank/DDBJ databases">
        <authorList>
            <person name="Lu H."/>
        </authorList>
    </citation>
    <scope>NUCLEOTIDE SEQUENCE [LARGE SCALE GENOMIC DNA]</scope>
    <source>
        <strain evidence="2 3">BYS180W</strain>
    </source>
</reference>
<evidence type="ECO:0000313" key="3">
    <source>
        <dbReference type="Proteomes" id="UP001606099"/>
    </source>
</evidence>
<dbReference type="PANTHER" id="PTHR23088:SF27">
    <property type="entry name" value="DEAMINATED GLUTATHIONE AMIDASE"/>
    <property type="match status" value="1"/>
</dbReference>